<gene>
    <name evidence="2" type="ORF">SAMN05192561_11915</name>
</gene>
<keyword evidence="3" id="KW-1185">Reference proteome</keyword>
<protein>
    <submittedName>
        <fullName evidence="2">Uncharacterized protein</fullName>
    </submittedName>
</protein>
<dbReference type="OrthoDB" id="270022at2157"/>
<dbReference type="EMBL" id="FNWU01000019">
    <property type="protein sequence ID" value="SEH64508.1"/>
    <property type="molecule type" value="Genomic_DNA"/>
</dbReference>
<dbReference type="AlphaFoldDB" id="A0A1H6JWW1"/>
<dbReference type="Proteomes" id="UP000199215">
    <property type="component" value="Unassembled WGS sequence"/>
</dbReference>
<organism evidence="2 3">
    <name type="scientific">Halopenitus malekzadehii</name>
    <dbReference type="NCBI Taxonomy" id="1267564"/>
    <lineage>
        <taxon>Archaea</taxon>
        <taxon>Methanobacteriati</taxon>
        <taxon>Methanobacteriota</taxon>
        <taxon>Stenosarchaea group</taxon>
        <taxon>Halobacteria</taxon>
        <taxon>Halobacteriales</taxon>
        <taxon>Haloferacaceae</taxon>
        <taxon>Halopenitus</taxon>
    </lineage>
</organism>
<evidence type="ECO:0000256" key="1">
    <source>
        <dbReference type="SAM" id="MobiDB-lite"/>
    </source>
</evidence>
<evidence type="ECO:0000313" key="2">
    <source>
        <dbReference type="EMBL" id="SEH64508.1"/>
    </source>
</evidence>
<sequence>MSDGRDGTDAEAADGEEFTAVVQAAIAVAETNDGMDPTIIEDATRYAREERDTGRARYRSLLVDVAGIDPADRASGSIADDRTADRSTTTPTDRQRVAYARLRDHVDRRRGREADVDGLFE</sequence>
<name>A0A1H6JWW1_9EURY</name>
<feature type="region of interest" description="Disordered" evidence="1">
    <location>
        <begin position="72"/>
        <end position="101"/>
    </location>
</feature>
<evidence type="ECO:0000313" key="3">
    <source>
        <dbReference type="Proteomes" id="UP000199215"/>
    </source>
</evidence>
<proteinExistence type="predicted"/>
<dbReference type="RefSeq" id="WP_092817844.1">
    <property type="nucleotide sequence ID" value="NZ_FNWU01000019.1"/>
</dbReference>
<dbReference type="STRING" id="1267564.SAMN05192561_11915"/>
<accession>A0A1H6JWW1</accession>
<reference evidence="2 3" key="1">
    <citation type="submission" date="2016-10" db="EMBL/GenBank/DDBJ databases">
        <authorList>
            <person name="de Groot N.N."/>
        </authorList>
    </citation>
    <scope>NUCLEOTIDE SEQUENCE [LARGE SCALE GENOMIC DNA]</scope>
    <source>
        <strain evidence="2 3">IBRC-M10418</strain>
    </source>
</reference>